<evidence type="ECO:0000313" key="2">
    <source>
        <dbReference type="Proteomes" id="UP000199608"/>
    </source>
</evidence>
<dbReference type="InterPro" id="IPR052045">
    <property type="entry name" value="Sulfur_Carrier/Prot_Modifier"/>
</dbReference>
<reference evidence="2" key="1">
    <citation type="submission" date="2016-10" db="EMBL/GenBank/DDBJ databases">
        <authorList>
            <person name="Varghese N."/>
            <person name="Submissions S."/>
        </authorList>
    </citation>
    <scope>NUCLEOTIDE SEQUENCE [LARGE SCALE GENOMIC DNA]</scope>
    <source>
        <strain evidence="2">DSM 3384</strain>
    </source>
</reference>
<sequence length="90" mass="10156">MSVKINIHVTHRQHTNGKKTIEVEGTTVGEALNDFVAMYPDMKKELFDKKGKLLNYIEIYLNKKSAYPGELEKKVTDGDEIQIITFLAGG</sequence>
<dbReference type="InterPro" id="IPR003749">
    <property type="entry name" value="ThiS/MoaD-like"/>
</dbReference>
<proteinExistence type="predicted"/>
<dbReference type="EMBL" id="FNLL01000017">
    <property type="protein sequence ID" value="SDU61275.1"/>
    <property type="molecule type" value="Genomic_DNA"/>
</dbReference>
<dbReference type="AlphaFoldDB" id="A0A1H2JYW0"/>
<dbReference type="PANTHER" id="PTHR38031">
    <property type="entry name" value="SULFUR CARRIER PROTEIN SLR0821-RELATED"/>
    <property type="match status" value="1"/>
</dbReference>
<dbReference type="Pfam" id="PF02597">
    <property type="entry name" value="ThiS"/>
    <property type="match status" value="1"/>
</dbReference>
<dbReference type="InterPro" id="IPR016155">
    <property type="entry name" value="Mopterin_synth/thiamin_S_b"/>
</dbReference>
<dbReference type="Gene3D" id="3.10.20.30">
    <property type="match status" value="1"/>
</dbReference>
<name>A0A1H2JYW0_9BACT</name>
<dbReference type="RefSeq" id="WP_014958481.1">
    <property type="nucleotide sequence ID" value="NZ_FNLL01000017.1"/>
</dbReference>
<protein>
    <submittedName>
        <fullName evidence="1">Molybdopterin converting factor, small subunit</fullName>
    </submittedName>
</protein>
<gene>
    <name evidence="1" type="ORF">SAMN04487931_11731</name>
</gene>
<dbReference type="SUPFAM" id="SSF54285">
    <property type="entry name" value="MoaD/ThiS"/>
    <property type="match status" value="1"/>
</dbReference>
<organism evidence="1 2">
    <name type="scientific">Desulfobacula phenolica</name>
    <dbReference type="NCBI Taxonomy" id="90732"/>
    <lineage>
        <taxon>Bacteria</taxon>
        <taxon>Pseudomonadati</taxon>
        <taxon>Thermodesulfobacteriota</taxon>
        <taxon>Desulfobacteria</taxon>
        <taxon>Desulfobacterales</taxon>
        <taxon>Desulfobacteraceae</taxon>
        <taxon>Desulfobacula</taxon>
    </lineage>
</organism>
<accession>A0A1H2JYW0</accession>
<dbReference type="PANTHER" id="PTHR38031:SF1">
    <property type="entry name" value="SULFUR CARRIER PROTEIN CYSO"/>
    <property type="match status" value="1"/>
</dbReference>
<keyword evidence="2" id="KW-1185">Reference proteome</keyword>
<evidence type="ECO:0000313" key="1">
    <source>
        <dbReference type="EMBL" id="SDU61275.1"/>
    </source>
</evidence>
<dbReference type="InterPro" id="IPR012675">
    <property type="entry name" value="Beta-grasp_dom_sf"/>
</dbReference>
<dbReference type="Proteomes" id="UP000199608">
    <property type="component" value="Unassembled WGS sequence"/>
</dbReference>